<name>A0A2N9G2D5_FAGSY</name>
<dbReference type="EMBL" id="OIVN01001417">
    <property type="protein sequence ID" value="SPC93712.1"/>
    <property type="molecule type" value="Genomic_DNA"/>
</dbReference>
<dbReference type="AlphaFoldDB" id="A0A2N9G2D5"/>
<protein>
    <submittedName>
        <fullName evidence="1">Uncharacterized protein</fullName>
    </submittedName>
</protein>
<organism evidence="1">
    <name type="scientific">Fagus sylvatica</name>
    <name type="common">Beechnut</name>
    <dbReference type="NCBI Taxonomy" id="28930"/>
    <lineage>
        <taxon>Eukaryota</taxon>
        <taxon>Viridiplantae</taxon>
        <taxon>Streptophyta</taxon>
        <taxon>Embryophyta</taxon>
        <taxon>Tracheophyta</taxon>
        <taxon>Spermatophyta</taxon>
        <taxon>Magnoliopsida</taxon>
        <taxon>eudicotyledons</taxon>
        <taxon>Gunneridae</taxon>
        <taxon>Pentapetalae</taxon>
        <taxon>rosids</taxon>
        <taxon>fabids</taxon>
        <taxon>Fagales</taxon>
        <taxon>Fagaceae</taxon>
        <taxon>Fagus</taxon>
    </lineage>
</organism>
<evidence type="ECO:0000313" key="1">
    <source>
        <dbReference type="EMBL" id="SPC93712.1"/>
    </source>
</evidence>
<sequence>MAFFLEPLPAVPAQPAHHGPSSHQKLWILILFVRQTYGTQGVAWAQTREGTTLLMWFRLEECGLVEGVSPKILATIKLLSPGLLGGTVASLWKPRCLFVPPDDFNNKIGTKLNNEKEADQNNFWDPTNLPELRIRDDVPPYVVCPHLLRT</sequence>
<accession>A0A2N9G2D5</accession>
<reference evidence="1" key="1">
    <citation type="submission" date="2018-02" db="EMBL/GenBank/DDBJ databases">
        <authorList>
            <person name="Cohen D.B."/>
            <person name="Kent A.D."/>
        </authorList>
    </citation>
    <scope>NUCLEOTIDE SEQUENCE</scope>
</reference>
<gene>
    <name evidence="1" type="ORF">FSB_LOCUS21594</name>
</gene>
<proteinExistence type="predicted"/>